<proteinExistence type="predicted"/>
<evidence type="ECO:0000313" key="1">
    <source>
        <dbReference type="EMBL" id="CAJ2668533.1"/>
    </source>
</evidence>
<accession>A0ACB0LGI1</accession>
<gene>
    <name evidence="1" type="ORF">MILVUS5_LOCUS32904</name>
</gene>
<sequence>MEDSSQNLKWKYHVFFSFRGEDTRLGFTDHLYAALVRKSIITFRDDEELARGEVISQKLLHAIEESLSAVVIISKNYATSAWCLDELVKILESKRLSGQQVFPIFYGVDPSDVRNQRGSFAEAFRKHEEKFTESKEKVQRWRDALREVANLSGWDSKDQHETKLIEEVVVQVWKKLELKLPSYYDGLVAIDARLEELYSTLKLGSEDVCFVGIWGMGGIGKTTLATVLFKKIRSQFDVGCFIANVREVSGERNQGLLQLQNKILSHLNIKGMVIETLSQGKDSLRNLLSNKKVLLVLDDVSSKSELENLAGSEAWFGQGSIIIVTTRDKHLLISHTVLFEMYESKILNKSESLQLFCEKAFKEDAPKEGYMELSKSVVEYAQGLPLTLEVLGSFLCERSISDWEDALSKMKQVPHDDILNKLRISYDMLEDEHKTIFLDIACFFKGWYRHKVVQILENCGLHPTVGINVLIEKSLVTFDGRVIWMHDMLEEMGKTIVFQESPNDPGRRSRLWSLEDIDKVMRKNKGTEIVQGIVLKSSPYTLYEAHWDPEAFSKMGNLRLLIILCDMHLSLGLKCLSSSLKVLVWWGYPLNALPLGLQLDELVHLQMINSKVKRLWNGNEYFGKLKVIDLSNSKDLHQTPNISGIPNLEELYLNDCTKLVEVHQSIRQHKKLMIVSLMGCVDLKTFPSKLEMCSLKMLFLSDCSNVKRLPDFGENMTAVTALNLMNCKSLLYLPNSISNLKSLGILNISGCSKICTLPNGINQNKALKDIDLSRTAIRELHPSLFQLESIKRLSFSGCSGPTSNFSWEFRLPFGKNFRFFPSQTSLTLPPFVSALSSLTELDLSYCNLTDNSIPRDIDCLSSLERLNLSGNNFVSLPTHYIANLTKLRYLELEDCPQLQSLPIVPPHVRLYVTDSDAREANALDPQKIWKVFESSEKEFLQSSVYRMFDFFDPMYFEIPSRFDNQKFFPLSSSYVSKLDSIASVTVYIPDDCLSSDWWGVAVFVALEAEVPQDSEEASKGFEFSRSMRLYWNFDTLGPEDGPSLSLSAGSTAYNDLYLITMIVSGDFIYLRRHRRGHRNSMQEPFSKHRRPEFRENSSLRFEMRVAGCKIRKCGWRLLRKEDYLEDLQMLNNGGLFVAPSDSGHSDGMNKSSVDESKGEDATALDVQTIERSNENFSLGKIFHNFRQGLGLSVLALISMMIGATLIHSPVNDLRFKKSTATNEIMTNKLLKSDSISSNNIVLMVNTPQLQSSPRNRNVSQRLSFPVYQPPRRLSFCQTHCWLT</sequence>
<name>A0ACB0LGI1_TRIPR</name>
<evidence type="ECO:0000313" key="2">
    <source>
        <dbReference type="Proteomes" id="UP001177021"/>
    </source>
</evidence>
<reference evidence="1" key="1">
    <citation type="submission" date="2023-10" db="EMBL/GenBank/DDBJ databases">
        <authorList>
            <person name="Rodriguez Cubillos JULIANA M."/>
            <person name="De Vega J."/>
        </authorList>
    </citation>
    <scope>NUCLEOTIDE SEQUENCE</scope>
</reference>
<organism evidence="1 2">
    <name type="scientific">Trifolium pratense</name>
    <name type="common">Red clover</name>
    <dbReference type="NCBI Taxonomy" id="57577"/>
    <lineage>
        <taxon>Eukaryota</taxon>
        <taxon>Viridiplantae</taxon>
        <taxon>Streptophyta</taxon>
        <taxon>Embryophyta</taxon>
        <taxon>Tracheophyta</taxon>
        <taxon>Spermatophyta</taxon>
        <taxon>Magnoliopsida</taxon>
        <taxon>eudicotyledons</taxon>
        <taxon>Gunneridae</taxon>
        <taxon>Pentapetalae</taxon>
        <taxon>rosids</taxon>
        <taxon>fabids</taxon>
        <taxon>Fabales</taxon>
        <taxon>Fabaceae</taxon>
        <taxon>Papilionoideae</taxon>
        <taxon>50 kb inversion clade</taxon>
        <taxon>NPAAA clade</taxon>
        <taxon>Hologalegina</taxon>
        <taxon>IRL clade</taxon>
        <taxon>Trifolieae</taxon>
        <taxon>Trifolium</taxon>
    </lineage>
</organism>
<comment type="caution">
    <text evidence="1">The sequence shown here is derived from an EMBL/GenBank/DDBJ whole genome shotgun (WGS) entry which is preliminary data.</text>
</comment>
<dbReference type="EMBL" id="CASHSV030000513">
    <property type="protein sequence ID" value="CAJ2668533.1"/>
    <property type="molecule type" value="Genomic_DNA"/>
</dbReference>
<keyword evidence="2" id="KW-1185">Reference proteome</keyword>
<protein>
    <submittedName>
        <fullName evidence="1">Uncharacterized protein</fullName>
    </submittedName>
</protein>
<dbReference type="Proteomes" id="UP001177021">
    <property type="component" value="Unassembled WGS sequence"/>
</dbReference>